<protein>
    <submittedName>
        <fullName evidence="2">TRASH domain-containing protein</fullName>
    </submittedName>
</protein>
<sequence>MEKCVYCGKALPENKLMAKVHTRSFGVCCEECRARTERYVQLDRRFKTALYLLVFAGGLGFMISAFFGGDGPLHMVGAYIGQLVAGLAFLAFPYPISSFETFHSMSISRVTMITRLIGLLLSVSAVVLLVLTVWGA</sequence>
<dbReference type="Proteomes" id="UP000606499">
    <property type="component" value="Unassembled WGS sequence"/>
</dbReference>
<proteinExistence type="predicted"/>
<feature type="transmembrane region" description="Helical" evidence="1">
    <location>
        <begin position="113"/>
        <end position="134"/>
    </location>
</feature>
<keyword evidence="3" id="KW-1185">Reference proteome</keyword>
<name>A0A923LXT0_9FIRM</name>
<keyword evidence="1" id="KW-1133">Transmembrane helix</keyword>
<dbReference type="AlphaFoldDB" id="A0A923LXT0"/>
<dbReference type="RefSeq" id="WP_054328151.1">
    <property type="nucleotide sequence ID" value="NZ_JACOPL010000010.1"/>
</dbReference>
<evidence type="ECO:0000313" key="2">
    <source>
        <dbReference type="EMBL" id="MBC5726055.1"/>
    </source>
</evidence>
<organism evidence="2 3">
    <name type="scientific">Agathobaculum faecis</name>
    <dbReference type="NCBI Taxonomy" id="2763013"/>
    <lineage>
        <taxon>Bacteria</taxon>
        <taxon>Bacillati</taxon>
        <taxon>Bacillota</taxon>
        <taxon>Clostridia</taxon>
        <taxon>Eubacteriales</taxon>
        <taxon>Butyricicoccaceae</taxon>
        <taxon>Agathobaculum</taxon>
    </lineage>
</organism>
<comment type="caution">
    <text evidence="2">The sequence shown here is derived from an EMBL/GenBank/DDBJ whole genome shotgun (WGS) entry which is preliminary data.</text>
</comment>
<keyword evidence="1" id="KW-0812">Transmembrane</keyword>
<dbReference type="EMBL" id="JACOPL010000010">
    <property type="protein sequence ID" value="MBC5726055.1"/>
    <property type="molecule type" value="Genomic_DNA"/>
</dbReference>
<feature type="transmembrane region" description="Helical" evidence="1">
    <location>
        <begin position="73"/>
        <end position="92"/>
    </location>
</feature>
<accession>A0A923LXT0</accession>
<evidence type="ECO:0000256" key="1">
    <source>
        <dbReference type="SAM" id="Phobius"/>
    </source>
</evidence>
<gene>
    <name evidence="2" type="ORF">H8S45_11360</name>
</gene>
<feature type="transmembrane region" description="Helical" evidence="1">
    <location>
        <begin position="48"/>
        <end position="67"/>
    </location>
</feature>
<keyword evidence="1" id="KW-0472">Membrane</keyword>
<reference evidence="2" key="1">
    <citation type="submission" date="2020-08" db="EMBL/GenBank/DDBJ databases">
        <title>Genome public.</title>
        <authorList>
            <person name="Liu C."/>
            <person name="Sun Q."/>
        </authorList>
    </citation>
    <scope>NUCLEOTIDE SEQUENCE</scope>
    <source>
        <strain evidence="2">NSJ-28</strain>
    </source>
</reference>
<evidence type="ECO:0000313" key="3">
    <source>
        <dbReference type="Proteomes" id="UP000606499"/>
    </source>
</evidence>